<dbReference type="Pfam" id="PF00856">
    <property type="entry name" value="SET"/>
    <property type="match status" value="1"/>
</dbReference>
<sequence>MTKSKGTTTTRSSKSIRKPAAPRKNASFAYISMLPSHRRESLANSATGTVLHNSRRRLSRMSPILRIKDLVTFEDMRKEMERVREGLLNAGMIQDGALKRHQCDKSHNEEMAPSQTLSDRCTTLEHMHRENNCVPVGEPFSLVASSAKTLSIDTQTNNSAVQSPSLGGTQQDDSPTSQTPAPSPVSTHSQAVHTPTHPQPTITSLPCSTERDYIILKTSGSIFESWPADILYQFSRFLFEDDMSVEFVPEDHFLNGIRLKNSTDLQRRVVWRGAQILPIGTCIGEYRGAFQPLPAWNFSGYSWQVSENAHVDAKDQGSYLRFVNHFENIDSKPNCKGVASKEKGTETYRVFFVCTKDIYPGDEVLIDYGVKAHNGKMDCLQYSPDEIAAALRKQHQQLNDKKEGNGQGVAVASHGLQKAECEEVKISSDPPHGSVEAPR</sequence>
<organism evidence="3">
    <name type="scientific">Percolomonas cosmopolitus</name>
    <dbReference type="NCBI Taxonomy" id="63605"/>
    <lineage>
        <taxon>Eukaryota</taxon>
        <taxon>Discoba</taxon>
        <taxon>Heterolobosea</taxon>
        <taxon>Tetramitia</taxon>
        <taxon>Eutetramitia</taxon>
        <taxon>Percolomonadidae</taxon>
        <taxon>Percolomonas</taxon>
    </lineage>
</organism>
<feature type="region of interest" description="Disordered" evidence="1">
    <location>
        <begin position="1"/>
        <end position="24"/>
    </location>
</feature>
<dbReference type="PROSITE" id="PS50280">
    <property type="entry name" value="SET"/>
    <property type="match status" value="1"/>
</dbReference>
<evidence type="ECO:0000259" key="2">
    <source>
        <dbReference type="PROSITE" id="PS50280"/>
    </source>
</evidence>
<dbReference type="SMART" id="SM00317">
    <property type="entry name" value="SET"/>
    <property type="match status" value="1"/>
</dbReference>
<dbReference type="AlphaFoldDB" id="A0A7S1PIJ0"/>
<feature type="domain" description="SET" evidence="2">
    <location>
        <begin position="255"/>
        <end position="369"/>
    </location>
</feature>
<gene>
    <name evidence="3" type="ORF">PCOS0759_LOCUS6993</name>
</gene>
<name>A0A7S1PIJ0_9EUKA</name>
<evidence type="ECO:0000256" key="1">
    <source>
        <dbReference type="SAM" id="MobiDB-lite"/>
    </source>
</evidence>
<dbReference type="InterPro" id="IPR001214">
    <property type="entry name" value="SET_dom"/>
</dbReference>
<feature type="compositionally biased region" description="Polar residues" evidence="1">
    <location>
        <begin position="154"/>
        <end position="193"/>
    </location>
</feature>
<evidence type="ECO:0000313" key="3">
    <source>
        <dbReference type="EMBL" id="CAD9083739.1"/>
    </source>
</evidence>
<accession>A0A7S1PIJ0</accession>
<dbReference type="InterPro" id="IPR046341">
    <property type="entry name" value="SET_dom_sf"/>
</dbReference>
<dbReference type="SUPFAM" id="SSF82199">
    <property type="entry name" value="SET domain"/>
    <property type="match status" value="1"/>
</dbReference>
<dbReference type="Gene3D" id="2.170.270.10">
    <property type="entry name" value="SET domain"/>
    <property type="match status" value="1"/>
</dbReference>
<reference evidence="3" key="1">
    <citation type="submission" date="2021-01" db="EMBL/GenBank/DDBJ databases">
        <authorList>
            <person name="Corre E."/>
            <person name="Pelletier E."/>
            <person name="Niang G."/>
            <person name="Scheremetjew M."/>
            <person name="Finn R."/>
            <person name="Kale V."/>
            <person name="Holt S."/>
            <person name="Cochrane G."/>
            <person name="Meng A."/>
            <person name="Brown T."/>
            <person name="Cohen L."/>
        </authorList>
    </citation>
    <scope>NUCLEOTIDE SEQUENCE</scope>
    <source>
        <strain evidence="3">WS</strain>
    </source>
</reference>
<dbReference type="EMBL" id="HBGD01008505">
    <property type="protein sequence ID" value="CAD9083739.1"/>
    <property type="molecule type" value="Transcribed_RNA"/>
</dbReference>
<feature type="compositionally biased region" description="Low complexity" evidence="1">
    <location>
        <begin position="1"/>
        <end position="13"/>
    </location>
</feature>
<feature type="region of interest" description="Disordered" evidence="1">
    <location>
        <begin position="395"/>
        <end position="439"/>
    </location>
</feature>
<feature type="region of interest" description="Disordered" evidence="1">
    <location>
        <begin position="154"/>
        <end position="205"/>
    </location>
</feature>
<feature type="compositionally biased region" description="Basic and acidic residues" evidence="1">
    <location>
        <begin position="417"/>
        <end position="426"/>
    </location>
</feature>
<protein>
    <recommendedName>
        <fullName evidence="2">SET domain-containing protein</fullName>
    </recommendedName>
</protein>
<proteinExistence type="predicted"/>